<proteinExistence type="predicted"/>
<feature type="compositionally biased region" description="Polar residues" evidence="1">
    <location>
        <begin position="8"/>
        <end position="17"/>
    </location>
</feature>
<organism evidence="2 3">
    <name type="scientific">Araneus ventricosus</name>
    <name type="common">Orbweaver spider</name>
    <name type="synonym">Epeira ventricosa</name>
    <dbReference type="NCBI Taxonomy" id="182803"/>
    <lineage>
        <taxon>Eukaryota</taxon>
        <taxon>Metazoa</taxon>
        <taxon>Ecdysozoa</taxon>
        <taxon>Arthropoda</taxon>
        <taxon>Chelicerata</taxon>
        <taxon>Arachnida</taxon>
        <taxon>Araneae</taxon>
        <taxon>Araneomorphae</taxon>
        <taxon>Entelegynae</taxon>
        <taxon>Araneoidea</taxon>
        <taxon>Araneidae</taxon>
        <taxon>Araneus</taxon>
    </lineage>
</organism>
<sequence>MKRGCPSTRGSSRNSNYYVKKFRPSKHGGTSIENYFKSTSSSSNKTDPRPVENSSTNENVSLSPSDENIFTSQPSTSHNTEICVSEDTGEAINPTANHPSNNKSNENTFVLRFDESSTATFQPSTSNNTRFAQIKKI</sequence>
<dbReference type="AlphaFoldDB" id="A0A4Y2UUI0"/>
<feature type="compositionally biased region" description="Polar residues" evidence="1">
    <location>
        <begin position="52"/>
        <end position="80"/>
    </location>
</feature>
<evidence type="ECO:0000313" key="3">
    <source>
        <dbReference type="Proteomes" id="UP000499080"/>
    </source>
</evidence>
<name>A0A4Y2UUI0_ARAVE</name>
<dbReference type="Proteomes" id="UP000499080">
    <property type="component" value="Unassembled WGS sequence"/>
</dbReference>
<reference evidence="2 3" key="1">
    <citation type="journal article" date="2019" name="Sci. Rep.">
        <title>Orb-weaving spider Araneus ventricosus genome elucidates the spidroin gene catalogue.</title>
        <authorList>
            <person name="Kono N."/>
            <person name="Nakamura H."/>
            <person name="Ohtoshi R."/>
            <person name="Moran D.A.P."/>
            <person name="Shinohara A."/>
            <person name="Yoshida Y."/>
            <person name="Fujiwara M."/>
            <person name="Mori M."/>
            <person name="Tomita M."/>
            <person name="Arakawa K."/>
        </authorList>
    </citation>
    <scope>NUCLEOTIDE SEQUENCE [LARGE SCALE GENOMIC DNA]</scope>
</reference>
<comment type="caution">
    <text evidence="2">The sequence shown here is derived from an EMBL/GenBank/DDBJ whole genome shotgun (WGS) entry which is preliminary data.</text>
</comment>
<evidence type="ECO:0000256" key="1">
    <source>
        <dbReference type="SAM" id="MobiDB-lite"/>
    </source>
</evidence>
<feature type="compositionally biased region" description="Polar residues" evidence="1">
    <location>
        <begin position="31"/>
        <end position="45"/>
    </location>
</feature>
<dbReference type="EMBL" id="BGPR01040518">
    <property type="protein sequence ID" value="GBO16655.1"/>
    <property type="molecule type" value="Genomic_DNA"/>
</dbReference>
<feature type="region of interest" description="Disordered" evidence="1">
    <location>
        <begin position="1"/>
        <end position="80"/>
    </location>
</feature>
<evidence type="ECO:0000313" key="2">
    <source>
        <dbReference type="EMBL" id="GBO16655.1"/>
    </source>
</evidence>
<gene>
    <name evidence="2" type="ORF">AVEN_153350_1</name>
</gene>
<accession>A0A4Y2UUI0</accession>
<protein>
    <submittedName>
        <fullName evidence="2">Uncharacterized protein</fullName>
    </submittedName>
</protein>
<keyword evidence="3" id="KW-1185">Reference proteome</keyword>